<dbReference type="SUPFAM" id="SSF52200">
    <property type="entry name" value="Toll/Interleukin receptor TIR domain"/>
    <property type="match status" value="1"/>
</dbReference>
<keyword evidence="3" id="KW-1185">Reference proteome</keyword>
<comment type="caution">
    <text evidence="2">The sequence shown here is derived from an EMBL/GenBank/DDBJ whole genome shotgun (WGS) entry which is preliminary data.</text>
</comment>
<feature type="domain" description="TIR" evidence="1">
    <location>
        <begin position="34"/>
        <end position="147"/>
    </location>
</feature>
<sequence>MNMNITTENMSEVIVLRAILAQNDMGQELGNSMIFFSHTHSDKQIIEPIAQIFVNTFGQENIFYDSWSIQPGDGIIDKMTEGLSECKFFFFFVSKNSLQSSMVQLEWQNMLMRASNNTGIKFIPVKLDDCLMPIILLQTLYIDVYGKGLEYAVRQMVDVVNGRNTYSPGLQRYENVRGYVTKLSISEVNIEFKAESYAEPISRYLILLDNDESEIEFKVTNESMYNNSFTSNIQLNDGTHANAIFIGVSRSTTPTFPLKVNVKSKTNSPIQLKGLMRATSDDQFSGIPLIHV</sequence>
<dbReference type="InterPro" id="IPR035897">
    <property type="entry name" value="Toll_tir_struct_dom_sf"/>
</dbReference>
<evidence type="ECO:0000259" key="1">
    <source>
        <dbReference type="Pfam" id="PF13676"/>
    </source>
</evidence>
<dbReference type="EMBL" id="JAFBFC010000005">
    <property type="protein sequence ID" value="MBM7704175.1"/>
    <property type="molecule type" value="Genomic_DNA"/>
</dbReference>
<gene>
    <name evidence="2" type="ORF">JOC83_003025</name>
</gene>
<evidence type="ECO:0000313" key="2">
    <source>
        <dbReference type="EMBL" id="MBM7704175.1"/>
    </source>
</evidence>
<dbReference type="InterPro" id="IPR000157">
    <property type="entry name" value="TIR_dom"/>
</dbReference>
<organism evidence="2 3">
    <name type="scientific">Priestia iocasae</name>
    <dbReference type="NCBI Taxonomy" id="2291674"/>
    <lineage>
        <taxon>Bacteria</taxon>
        <taxon>Bacillati</taxon>
        <taxon>Bacillota</taxon>
        <taxon>Bacilli</taxon>
        <taxon>Bacillales</taxon>
        <taxon>Bacillaceae</taxon>
        <taxon>Priestia</taxon>
    </lineage>
</organism>
<name>A0ABS2QXG5_9BACI</name>
<proteinExistence type="predicted"/>
<protein>
    <recommendedName>
        <fullName evidence="1">TIR domain-containing protein</fullName>
    </recommendedName>
</protein>
<reference evidence="2 3" key="1">
    <citation type="submission" date="2021-01" db="EMBL/GenBank/DDBJ databases">
        <title>Genomic Encyclopedia of Type Strains, Phase IV (KMG-IV): sequencing the most valuable type-strain genomes for metagenomic binning, comparative biology and taxonomic classification.</title>
        <authorList>
            <person name="Goeker M."/>
        </authorList>
    </citation>
    <scope>NUCLEOTIDE SEQUENCE [LARGE SCALE GENOMIC DNA]</scope>
    <source>
        <strain evidence="2 3">DSM 104297</strain>
    </source>
</reference>
<evidence type="ECO:0000313" key="3">
    <source>
        <dbReference type="Proteomes" id="UP000809829"/>
    </source>
</evidence>
<dbReference type="Proteomes" id="UP000809829">
    <property type="component" value="Unassembled WGS sequence"/>
</dbReference>
<accession>A0ABS2QXG5</accession>
<dbReference type="Gene3D" id="3.40.50.10140">
    <property type="entry name" value="Toll/interleukin-1 receptor homology (TIR) domain"/>
    <property type="match status" value="1"/>
</dbReference>
<dbReference type="Pfam" id="PF13676">
    <property type="entry name" value="TIR_2"/>
    <property type="match status" value="1"/>
</dbReference>